<dbReference type="Gene3D" id="3.40.50.1240">
    <property type="entry name" value="Phosphoglycerate mutase-like"/>
    <property type="match status" value="1"/>
</dbReference>
<accession>A0A0N4V868</accession>
<sequence length="231" mass="26089">MGPRAGMQQGKLQNIIWTVRHGQRIDNIDPNWRKTAPRGAWDDPTLSERGLQQAKECGNYLASQRIDALLCSPFTRCVQTATTISSLHQKKLPILIEPGICETLHVCQDPPGHLPLKELKKQYPLVDLSHEPIVTELGKEKNEIDCKDRLSKVLEECQRRYSGNIVLVSHGAPIAMIHEILTGEWHYVGQCTISKFIPDSEGKYNAVMSGSSEHLSDKTDLRDREIQRPHL</sequence>
<reference evidence="3" key="1">
    <citation type="submission" date="2017-02" db="UniProtKB">
        <authorList>
            <consortium name="WormBaseParasite"/>
        </authorList>
    </citation>
    <scope>IDENTIFICATION</scope>
</reference>
<dbReference type="PANTHER" id="PTHR16469:SF27">
    <property type="entry name" value="UBIQUITIN-ASSOCIATED AND SH3 DOMAIN-CONTAINING BA-RELATED"/>
    <property type="match status" value="1"/>
</dbReference>
<dbReference type="WBParaSite" id="EVEC_0000653501-mRNA-1">
    <property type="protein sequence ID" value="EVEC_0000653501-mRNA-1"/>
    <property type="gene ID" value="EVEC_0000653501"/>
</dbReference>
<keyword evidence="2" id="KW-1185">Reference proteome</keyword>
<dbReference type="InterPro" id="IPR029033">
    <property type="entry name" value="His_PPase_superfam"/>
</dbReference>
<gene>
    <name evidence="1" type="ORF">EVEC_LOCUS6109</name>
</gene>
<dbReference type="Proteomes" id="UP000274131">
    <property type="component" value="Unassembled WGS sequence"/>
</dbReference>
<evidence type="ECO:0000313" key="2">
    <source>
        <dbReference type="Proteomes" id="UP000274131"/>
    </source>
</evidence>
<dbReference type="EMBL" id="UXUI01008381">
    <property type="protein sequence ID" value="VDD91358.1"/>
    <property type="molecule type" value="Genomic_DNA"/>
</dbReference>
<dbReference type="Pfam" id="PF00300">
    <property type="entry name" value="His_Phos_1"/>
    <property type="match status" value="1"/>
</dbReference>
<organism evidence="3">
    <name type="scientific">Enterobius vermicularis</name>
    <name type="common">Human pinworm</name>
    <dbReference type="NCBI Taxonomy" id="51028"/>
    <lineage>
        <taxon>Eukaryota</taxon>
        <taxon>Metazoa</taxon>
        <taxon>Ecdysozoa</taxon>
        <taxon>Nematoda</taxon>
        <taxon>Chromadorea</taxon>
        <taxon>Rhabditida</taxon>
        <taxon>Spirurina</taxon>
        <taxon>Oxyuridomorpha</taxon>
        <taxon>Oxyuroidea</taxon>
        <taxon>Oxyuridae</taxon>
        <taxon>Enterobius</taxon>
    </lineage>
</organism>
<evidence type="ECO:0000313" key="3">
    <source>
        <dbReference type="WBParaSite" id="EVEC_0000653501-mRNA-1"/>
    </source>
</evidence>
<dbReference type="SMART" id="SM00855">
    <property type="entry name" value="PGAM"/>
    <property type="match status" value="1"/>
</dbReference>
<evidence type="ECO:0000313" key="1">
    <source>
        <dbReference type="EMBL" id="VDD91358.1"/>
    </source>
</evidence>
<reference evidence="1 2" key="2">
    <citation type="submission" date="2018-10" db="EMBL/GenBank/DDBJ databases">
        <authorList>
            <consortium name="Pathogen Informatics"/>
        </authorList>
    </citation>
    <scope>NUCLEOTIDE SEQUENCE [LARGE SCALE GENOMIC DNA]</scope>
</reference>
<dbReference type="STRING" id="51028.A0A0N4V868"/>
<protein>
    <submittedName>
        <fullName evidence="3">Phosphoglycerate mutase family protein</fullName>
    </submittedName>
</protein>
<dbReference type="AlphaFoldDB" id="A0A0N4V868"/>
<dbReference type="InterPro" id="IPR051710">
    <property type="entry name" value="Phosphatase_SH3-domain"/>
</dbReference>
<dbReference type="OrthoDB" id="414418at2759"/>
<dbReference type="InterPro" id="IPR013078">
    <property type="entry name" value="His_Pase_superF_clade-1"/>
</dbReference>
<dbReference type="PANTHER" id="PTHR16469">
    <property type="entry name" value="UBIQUITIN-ASSOCIATED AND SH3 DOMAIN-CONTAINING BA-RELATED"/>
    <property type="match status" value="1"/>
</dbReference>
<name>A0A0N4V868_ENTVE</name>
<dbReference type="CDD" id="cd07067">
    <property type="entry name" value="HP_PGM_like"/>
    <property type="match status" value="1"/>
</dbReference>
<dbReference type="SUPFAM" id="SSF53254">
    <property type="entry name" value="Phosphoglycerate mutase-like"/>
    <property type="match status" value="1"/>
</dbReference>
<dbReference type="GO" id="GO:0016791">
    <property type="term" value="F:phosphatase activity"/>
    <property type="evidence" value="ECO:0007669"/>
    <property type="project" value="UniProtKB-ARBA"/>
</dbReference>
<proteinExistence type="predicted"/>